<dbReference type="PROSITE" id="PS00118">
    <property type="entry name" value="PA2_HIS"/>
    <property type="match status" value="1"/>
</dbReference>
<dbReference type="InterPro" id="IPR016090">
    <property type="entry name" value="PLA2-like_dom"/>
</dbReference>
<dbReference type="GO" id="GO:0005509">
    <property type="term" value="F:calcium ion binding"/>
    <property type="evidence" value="ECO:0007669"/>
    <property type="project" value="InterPro"/>
</dbReference>
<dbReference type="EC" id="3.1.1.4" evidence="7"/>
<accession>A0AAV7QR65</accession>
<sequence length="107" mass="11874">MQSSLLSVLLISCLCHVTNGNLANFGFMMLDVTGKTSFPYYTSYGCHCGKGGAGMPVDATDWCCWTHDCCYEKLGLEGCSPKTEYYRYQVYKGIVVCGEYVHLLVLL</sequence>
<feature type="binding site" evidence="4">
    <location>
        <position position="49"/>
    </location>
    <ligand>
        <name>Ca(2+)</name>
        <dbReference type="ChEBI" id="CHEBI:29108"/>
    </ligand>
</feature>
<evidence type="ECO:0000256" key="3">
    <source>
        <dbReference type="ARBA" id="ARBA00023157"/>
    </source>
</evidence>
<dbReference type="Pfam" id="PF00068">
    <property type="entry name" value="Phospholip_A2_1"/>
    <property type="match status" value="1"/>
</dbReference>
<gene>
    <name evidence="9" type="ORF">NDU88_008859</name>
</gene>
<feature type="binding site" evidence="4">
    <location>
        <position position="51"/>
    </location>
    <ligand>
        <name>Ca(2+)</name>
        <dbReference type="ChEBI" id="CHEBI:29108"/>
    </ligand>
</feature>
<evidence type="ECO:0000256" key="2">
    <source>
        <dbReference type="ARBA" id="ARBA00022525"/>
    </source>
</evidence>
<comment type="subcellular location">
    <subcellularLocation>
        <location evidence="1 7">Secreted</location>
    </subcellularLocation>
</comment>
<comment type="similarity">
    <text evidence="6">Belongs to the phospholipase A2 family.</text>
</comment>
<keyword evidence="10" id="KW-1185">Reference proteome</keyword>
<dbReference type="InterPro" id="IPR033113">
    <property type="entry name" value="PLA2_histidine"/>
</dbReference>
<comment type="catalytic activity">
    <reaction evidence="7">
        <text>a 1,2-diacyl-sn-glycero-3-phosphocholine + H2O = a 1-acyl-sn-glycero-3-phosphocholine + a fatty acid + H(+)</text>
        <dbReference type="Rhea" id="RHEA:15801"/>
        <dbReference type="ChEBI" id="CHEBI:15377"/>
        <dbReference type="ChEBI" id="CHEBI:15378"/>
        <dbReference type="ChEBI" id="CHEBI:28868"/>
        <dbReference type="ChEBI" id="CHEBI:57643"/>
        <dbReference type="ChEBI" id="CHEBI:58168"/>
        <dbReference type="EC" id="3.1.1.4"/>
    </reaction>
</comment>
<dbReference type="Gene3D" id="1.20.90.10">
    <property type="entry name" value="Phospholipase A2 domain"/>
    <property type="match status" value="1"/>
</dbReference>
<keyword evidence="4 7" id="KW-0106">Calcium</keyword>
<feature type="domain" description="Phospholipase A2-like central" evidence="8">
    <location>
        <begin position="21"/>
        <end position="105"/>
    </location>
</feature>
<proteinExistence type="inferred from homology"/>
<reference evidence="9" key="1">
    <citation type="journal article" date="2022" name="bioRxiv">
        <title>Sequencing and chromosome-scale assembly of the giantPleurodeles waltlgenome.</title>
        <authorList>
            <person name="Brown T."/>
            <person name="Elewa A."/>
            <person name="Iarovenko S."/>
            <person name="Subramanian E."/>
            <person name="Araus A.J."/>
            <person name="Petzold A."/>
            <person name="Susuki M."/>
            <person name="Suzuki K.-i.T."/>
            <person name="Hayashi T."/>
            <person name="Toyoda A."/>
            <person name="Oliveira C."/>
            <person name="Osipova E."/>
            <person name="Leigh N.D."/>
            <person name="Simon A."/>
            <person name="Yun M.H."/>
        </authorList>
    </citation>
    <scope>NUCLEOTIDE SEQUENCE</scope>
    <source>
        <strain evidence="9">20211129_DDA</strain>
        <tissue evidence="9">Liver</tissue>
    </source>
</reference>
<dbReference type="CDD" id="cd00125">
    <property type="entry name" value="PLA2c"/>
    <property type="match status" value="1"/>
</dbReference>
<dbReference type="GO" id="GO:0047498">
    <property type="term" value="F:calcium-dependent phospholipase A2 activity"/>
    <property type="evidence" value="ECO:0007669"/>
    <property type="project" value="TreeGrafter"/>
</dbReference>
<dbReference type="GO" id="GO:0005576">
    <property type="term" value="C:extracellular region"/>
    <property type="evidence" value="ECO:0007669"/>
    <property type="project" value="UniProtKB-SubCell"/>
</dbReference>
<keyword evidence="7" id="KW-0443">Lipid metabolism</keyword>
<evidence type="ECO:0000259" key="8">
    <source>
        <dbReference type="SMART" id="SM00085"/>
    </source>
</evidence>
<evidence type="ECO:0000256" key="5">
    <source>
        <dbReference type="PIRSR" id="PIRSR601211-3"/>
    </source>
</evidence>
<dbReference type="GO" id="GO:0005543">
    <property type="term" value="F:phospholipid binding"/>
    <property type="evidence" value="ECO:0007669"/>
    <property type="project" value="TreeGrafter"/>
</dbReference>
<protein>
    <recommendedName>
        <fullName evidence="7">Phospholipase A2</fullName>
        <ecNumber evidence="7">3.1.1.4</ecNumber>
    </recommendedName>
</protein>
<evidence type="ECO:0000256" key="1">
    <source>
        <dbReference type="ARBA" id="ARBA00004613"/>
    </source>
</evidence>
<dbReference type="GO" id="GO:0006644">
    <property type="term" value="P:phospholipid metabolic process"/>
    <property type="evidence" value="ECO:0007669"/>
    <property type="project" value="InterPro"/>
</dbReference>
<feature type="binding site" evidence="4">
    <location>
        <position position="68"/>
    </location>
    <ligand>
        <name>Ca(2+)</name>
        <dbReference type="ChEBI" id="CHEBI:29108"/>
    </ligand>
</feature>
<dbReference type="AlphaFoldDB" id="A0AAV7QR65"/>
<dbReference type="EMBL" id="JANPWB010000010">
    <property type="protein sequence ID" value="KAJ1142545.1"/>
    <property type="molecule type" value="Genomic_DNA"/>
</dbReference>
<evidence type="ECO:0000256" key="6">
    <source>
        <dbReference type="RuleBase" id="RU003654"/>
    </source>
</evidence>
<feature type="signal peptide" evidence="7">
    <location>
        <begin position="1"/>
        <end position="20"/>
    </location>
</feature>
<organism evidence="9 10">
    <name type="scientific">Pleurodeles waltl</name>
    <name type="common">Iberian ribbed newt</name>
    <dbReference type="NCBI Taxonomy" id="8319"/>
    <lineage>
        <taxon>Eukaryota</taxon>
        <taxon>Metazoa</taxon>
        <taxon>Chordata</taxon>
        <taxon>Craniata</taxon>
        <taxon>Vertebrata</taxon>
        <taxon>Euteleostomi</taxon>
        <taxon>Amphibia</taxon>
        <taxon>Batrachia</taxon>
        <taxon>Caudata</taxon>
        <taxon>Salamandroidea</taxon>
        <taxon>Salamandridae</taxon>
        <taxon>Pleurodelinae</taxon>
        <taxon>Pleurodeles</taxon>
    </lineage>
</organism>
<keyword evidence="4" id="KW-0479">Metal-binding</keyword>
<comment type="caution">
    <text evidence="9">The sequence shown here is derived from an EMBL/GenBank/DDBJ whole genome shotgun (WGS) entry which is preliminary data.</text>
</comment>
<dbReference type="PRINTS" id="PR00389">
    <property type="entry name" value="PHPHLIPASEA2"/>
</dbReference>
<feature type="chain" id="PRO_5043090102" description="Phospholipase A2" evidence="7">
    <location>
        <begin position="21"/>
        <end position="107"/>
    </location>
</feature>
<name>A0AAV7QR65_PLEWA</name>
<comment type="cofactor">
    <cofactor evidence="4">
        <name>Ca(2+)</name>
        <dbReference type="ChEBI" id="CHEBI:29108"/>
    </cofactor>
    <text evidence="4">Binds 1 Ca(2+) ion per subunit.</text>
</comment>
<dbReference type="GO" id="GO:0016042">
    <property type="term" value="P:lipid catabolic process"/>
    <property type="evidence" value="ECO:0007669"/>
    <property type="project" value="InterPro"/>
</dbReference>
<feature type="disulfide bond" evidence="5">
    <location>
        <begin position="48"/>
        <end position="64"/>
    </location>
</feature>
<dbReference type="SUPFAM" id="SSF48619">
    <property type="entry name" value="Phospholipase A2, PLA2"/>
    <property type="match status" value="1"/>
</dbReference>
<evidence type="ECO:0000256" key="7">
    <source>
        <dbReference type="RuleBase" id="RU361236"/>
    </source>
</evidence>
<dbReference type="SMART" id="SM00085">
    <property type="entry name" value="PA2c"/>
    <property type="match status" value="1"/>
</dbReference>
<evidence type="ECO:0000313" key="10">
    <source>
        <dbReference type="Proteomes" id="UP001066276"/>
    </source>
</evidence>
<keyword evidence="7" id="KW-0732">Signal</keyword>
<dbReference type="GO" id="GO:0050482">
    <property type="term" value="P:arachidonate secretion"/>
    <property type="evidence" value="ECO:0007669"/>
    <property type="project" value="InterPro"/>
</dbReference>
<evidence type="ECO:0000313" key="9">
    <source>
        <dbReference type="EMBL" id="KAJ1142545.1"/>
    </source>
</evidence>
<keyword evidence="2 7" id="KW-0964">Secreted</keyword>
<keyword evidence="3 5" id="KW-1015">Disulfide bond</keyword>
<dbReference type="PANTHER" id="PTHR11716">
    <property type="entry name" value="PHOSPHOLIPASE A2 FAMILY MEMBER"/>
    <property type="match status" value="1"/>
</dbReference>
<dbReference type="Proteomes" id="UP001066276">
    <property type="component" value="Chromosome 6"/>
</dbReference>
<keyword evidence="7" id="KW-0378">Hydrolase</keyword>
<evidence type="ECO:0000256" key="4">
    <source>
        <dbReference type="PIRSR" id="PIRSR601211-2"/>
    </source>
</evidence>
<dbReference type="PANTHER" id="PTHR11716:SF101">
    <property type="entry name" value="BASIC PHOSPHOLIPASE A2 PA-11-LIKE"/>
    <property type="match status" value="1"/>
</dbReference>
<dbReference type="InterPro" id="IPR036444">
    <property type="entry name" value="PLipase_A2_dom_sf"/>
</dbReference>
<dbReference type="InterPro" id="IPR001211">
    <property type="entry name" value="PLA2"/>
</dbReference>